<sequence>MRISHFFIERPIFAAVLSVLLTLAGAIAQGALPVSEYPEIAPPTVNISATYPGASADVIAETVASPIEQEVNGVDDMLYITSQSTGDGRVSIDVVFKPGVNIDLAQVLVQNRVAIANPRLPEEVTRFGVVVKKASPDLMMVVHLLSPDGSRDQQYISNYATLYVKDAIARIDGVGDARLFGARDYSMRVWLDPAKVEARDLTAGDVIAALRAANLQVAAGAVNQPPAASAGAFQLSVQTLGRLSTPEQFGDIVIRADADGQIYLRDIARIEFGAQDYTLNAYLNHDVATALGIFQRPGSNALQTAEAVKQEMERLKKNFPAGVDYTVVYNPTEFIQQSVDEVVHTLLEAIVLVVLVVILFLQTWRAAIIPVAAIPVSLIGSFAVMKAAGLSFNTLSLFGLVLAIGIVVDDAIVVVENVERYLAQGLSPKEAAHKTMDEVGGALIAIALVLCGVFIPTAFISGLQGAFYKQFAITIASATLISAFVSLTLSPALAAMLLKPHDVAGEEKTHRLSWAHAPLRRFFDAFNAAFDRVSTAYGAATGRLVRLGVVMLAVYAILIFFAFDLLRRTPTGLIPQLDRGYVIAAFQLPPGATLDRTDKVMRAATDIILKRAGVKDAVVFTGFDGATFTNAPNTGVIFVTLEAFEERAKKGLSSAQIQADLYGQLSKLNDAFVFVLAPASVPGIGTGGGLKGYVQDRAGRGLPALENATWTLAGAAGQSGEFTQAFTLFNTRTPQIFADVDRTKAELIGVPISRVFETLSVYLGSTFVNDFNVLGRTYRVMAQADDPFRLTLRDIANLKTRSASGAMAPIGAVATFRDATGAFRVPRYNLYPAAEVQLNLARGVSSGQGIAAVEKLAAEKLPQGFGFEWTEIALQEKLAGNTAAIAFGLAVVFVFLLLAALYESLLLPVSVILIVPMCILAAMLGVVSRGLDRNILVEIGLVVLIGLAAKNAILIVEFAKQAEDAGQSKFDAAVTAARTRLRPILMTSLAFILGVLPLAVAEGAGAEMRQSIGTAVFFGMLGVTLFGLAFTPTFYVVVRIFARYFQSASARESTPAAANSQGTFAQEIGLQEAKKIDLGRAKRWLDGLRRKLQ</sequence>
<dbReference type="InterPro" id="IPR027463">
    <property type="entry name" value="AcrB_DN_DC_subdom"/>
</dbReference>
<comment type="similarity">
    <text evidence="2 9">Belongs to the resistance-nodulation-cell division (RND) (TC 2.A.6) family.</text>
</comment>
<dbReference type="InterPro" id="IPR000731">
    <property type="entry name" value="SSD"/>
</dbReference>
<dbReference type="SUPFAM" id="SSF82714">
    <property type="entry name" value="Multidrug efflux transporter AcrB TolC docking domain, DN and DC subdomains"/>
    <property type="match status" value="2"/>
</dbReference>
<feature type="transmembrane region" description="Helical" evidence="9">
    <location>
        <begin position="471"/>
        <end position="498"/>
    </location>
</feature>
<feature type="domain" description="SSD" evidence="10">
    <location>
        <begin position="367"/>
        <end position="496"/>
    </location>
</feature>
<dbReference type="PANTHER" id="PTHR32063">
    <property type="match status" value="1"/>
</dbReference>
<evidence type="ECO:0000256" key="2">
    <source>
        <dbReference type="ARBA" id="ARBA00010942"/>
    </source>
</evidence>
<dbReference type="Gene3D" id="3.30.70.1430">
    <property type="entry name" value="Multidrug efflux transporter AcrB pore domain"/>
    <property type="match status" value="2"/>
</dbReference>
<reference evidence="11 12" key="1">
    <citation type="submission" date="2018-11" db="EMBL/GenBank/DDBJ databases">
        <title>Genome squencing of methanotrophic bacteria isolated from alkaline groundwater in Korea.</title>
        <authorList>
            <person name="Nguyen L.N."/>
        </authorList>
    </citation>
    <scope>NUCLEOTIDE SEQUENCE [LARGE SCALE GENOMIC DNA]</scope>
    <source>
        <strain evidence="11 12">GW6</strain>
    </source>
</reference>
<evidence type="ECO:0000256" key="3">
    <source>
        <dbReference type="ARBA" id="ARBA00022448"/>
    </source>
</evidence>
<feature type="transmembrane region" description="Helical" evidence="9">
    <location>
        <begin position="1012"/>
        <end position="1038"/>
    </location>
</feature>
<keyword evidence="3 9" id="KW-0813">Transport</keyword>
<evidence type="ECO:0000256" key="7">
    <source>
        <dbReference type="ARBA" id="ARBA00022989"/>
    </source>
</evidence>
<keyword evidence="5 9" id="KW-0997">Cell inner membrane</keyword>
<evidence type="ECO:0000256" key="5">
    <source>
        <dbReference type="ARBA" id="ARBA00022519"/>
    </source>
</evidence>
<feature type="transmembrane region" description="Helical" evidence="9">
    <location>
        <begin position="395"/>
        <end position="418"/>
    </location>
</feature>
<comment type="caution">
    <text evidence="9">Lacks conserved residue(s) required for the propagation of feature annotation.</text>
</comment>
<name>A0A3G8M2Q1_9HYPH</name>
<keyword evidence="7 9" id="KW-1133">Transmembrane helix</keyword>
<evidence type="ECO:0000256" key="9">
    <source>
        <dbReference type="RuleBase" id="RU364070"/>
    </source>
</evidence>
<dbReference type="AlphaFoldDB" id="A0A3G8M2Q1"/>
<protein>
    <recommendedName>
        <fullName evidence="9">Efflux pump membrane transporter</fullName>
    </recommendedName>
</protein>
<dbReference type="Gene3D" id="3.30.70.1440">
    <property type="entry name" value="Multidrug efflux transporter AcrB pore domain"/>
    <property type="match status" value="1"/>
</dbReference>
<evidence type="ECO:0000313" key="11">
    <source>
        <dbReference type="EMBL" id="AZG76249.1"/>
    </source>
</evidence>
<dbReference type="InterPro" id="IPR001036">
    <property type="entry name" value="Acrflvin-R"/>
</dbReference>
<dbReference type="NCBIfam" id="TIGR00915">
    <property type="entry name" value="2A0602"/>
    <property type="match status" value="1"/>
</dbReference>
<dbReference type="Pfam" id="PF00873">
    <property type="entry name" value="ACR_tran"/>
    <property type="match status" value="1"/>
</dbReference>
<organism evidence="11 12">
    <name type="scientific">Methylocystis rosea</name>
    <dbReference type="NCBI Taxonomy" id="173366"/>
    <lineage>
        <taxon>Bacteria</taxon>
        <taxon>Pseudomonadati</taxon>
        <taxon>Pseudomonadota</taxon>
        <taxon>Alphaproteobacteria</taxon>
        <taxon>Hyphomicrobiales</taxon>
        <taxon>Methylocystaceae</taxon>
        <taxon>Methylocystis</taxon>
    </lineage>
</organism>
<keyword evidence="4" id="KW-1003">Cell membrane</keyword>
<feature type="transmembrane region" description="Helical" evidence="9">
    <location>
        <begin position="342"/>
        <end position="361"/>
    </location>
</feature>
<dbReference type="GO" id="GO:0005886">
    <property type="term" value="C:plasma membrane"/>
    <property type="evidence" value="ECO:0007669"/>
    <property type="project" value="UniProtKB-SubCell"/>
</dbReference>
<dbReference type="PANTHER" id="PTHR32063:SF11">
    <property type="entry name" value="CATION OR DRUG EFFLUX SYSTEM PROTEIN"/>
    <property type="match status" value="1"/>
</dbReference>
<dbReference type="SUPFAM" id="SSF82866">
    <property type="entry name" value="Multidrug efflux transporter AcrB transmembrane domain"/>
    <property type="match status" value="2"/>
</dbReference>
<comment type="subcellular location">
    <subcellularLocation>
        <location evidence="1 9">Cell inner membrane</location>
        <topology evidence="1 9">Multi-pass membrane protein</topology>
    </subcellularLocation>
</comment>
<evidence type="ECO:0000256" key="6">
    <source>
        <dbReference type="ARBA" id="ARBA00022692"/>
    </source>
</evidence>
<feature type="transmembrane region" description="Helical" evidence="9">
    <location>
        <begin position="939"/>
        <end position="959"/>
    </location>
</feature>
<dbReference type="RefSeq" id="WP_124738069.1">
    <property type="nucleotide sequence ID" value="NZ_CP034086.1"/>
</dbReference>
<evidence type="ECO:0000259" key="10">
    <source>
        <dbReference type="PROSITE" id="PS50156"/>
    </source>
</evidence>
<evidence type="ECO:0000256" key="8">
    <source>
        <dbReference type="ARBA" id="ARBA00023136"/>
    </source>
</evidence>
<evidence type="ECO:0000256" key="1">
    <source>
        <dbReference type="ARBA" id="ARBA00004429"/>
    </source>
</evidence>
<proteinExistence type="inferred from homology"/>
<dbReference type="GO" id="GO:0009636">
    <property type="term" value="P:response to toxic substance"/>
    <property type="evidence" value="ECO:0007669"/>
    <property type="project" value="UniProtKB-ARBA"/>
</dbReference>
<dbReference type="FunFam" id="3.30.70.1430:FF:000001">
    <property type="entry name" value="Efflux pump membrane transporter"/>
    <property type="match status" value="1"/>
</dbReference>
<dbReference type="NCBIfam" id="NF000282">
    <property type="entry name" value="RND_permease_1"/>
    <property type="match status" value="1"/>
</dbReference>
<accession>A0A3G8M2Q1</accession>
<dbReference type="PROSITE" id="PS50156">
    <property type="entry name" value="SSD"/>
    <property type="match status" value="1"/>
</dbReference>
<gene>
    <name evidence="11" type="ORF">EHO51_05615</name>
</gene>
<evidence type="ECO:0000256" key="4">
    <source>
        <dbReference type="ARBA" id="ARBA00022475"/>
    </source>
</evidence>
<dbReference type="GO" id="GO:0042910">
    <property type="term" value="F:xenobiotic transmembrane transporter activity"/>
    <property type="evidence" value="ECO:0007669"/>
    <property type="project" value="TreeGrafter"/>
</dbReference>
<dbReference type="InterPro" id="IPR004764">
    <property type="entry name" value="MdtF-like"/>
</dbReference>
<dbReference type="Proteomes" id="UP000273982">
    <property type="component" value="Chromosome"/>
</dbReference>
<dbReference type="Gene3D" id="3.30.2090.10">
    <property type="entry name" value="Multidrug efflux transporter AcrB TolC docking domain, DN and DC subdomains"/>
    <property type="match status" value="2"/>
</dbReference>
<dbReference type="Gene3D" id="1.20.1640.10">
    <property type="entry name" value="Multidrug efflux transporter AcrB transmembrane domain"/>
    <property type="match status" value="2"/>
</dbReference>
<evidence type="ECO:0000313" key="12">
    <source>
        <dbReference type="Proteomes" id="UP000273982"/>
    </source>
</evidence>
<dbReference type="Gene3D" id="3.30.70.1320">
    <property type="entry name" value="Multidrug efflux transporter AcrB pore domain like"/>
    <property type="match status" value="1"/>
</dbReference>
<keyword evidence="8 9" id="KW-0472">Membrane</keyword>
<keyword evidence="6 9" id="KW-0812">Transmembrane</keyword>
<dbReference type="KEGG" id="mros:EHO51_05615"/>
<dbReference type="SUPFAM" id="SSF82693">
    <property type="entry name" value="Multidrug efflux transporter AcrB pore domain, PN1, PN2, PC1 and PC2 subdomains"/>
    <property type="match status" value="4"/>
</dbReference>
<dbReference type="EMBL" id="CP034086">
    <property type="protein sequence ID" value="AZG76249.1"/>
    <property type="molecule type" value="Genomic_DNA"/>
</dbReference>
<dbReference type="FunFam" id="1.20.1640.10:FF:000001">
    <property type="entry name" value="Efflux pump membrane transporter"/>
    <property type="match status" value="1"/>
</dbReference>
<feature type="transmembrane region" description="Helical" evidence="9">
    <location>
        <begin position="878"/>
        <end position="898"/>
    </location>
</feature>
<feature type="transmembrane region" description="Helical" evidence="9">
    <location>
        <begin position="905"/>
        <end position="927"/>
    </location>
</feature>
<dbReference type="GO" id="GO:0015562">
    <property type="term" value="F:efflux transmembrane transporter activity"/>
    <property type="evidence" value="ECO:0007669"/>
    <property type="project" value="InterPro"/>
</dbReference>
<feature type="transmembrane region" description="Helical" evidence="9">
    <location>
        <begin position="368"/>
        <end position="389"/>
    </location>
</feature>
<dbReference type="PRINTS" id="PR00702">
    <property type="entry name" value="ACRIFLAVINRP"/>
</dbReference>
<feature type="transmembrane region" description="Helical" evidence="9">
    <location>
        <begin position="544"/>
        <end position="563"/>
    </location>
</feature>
<feature type="transmembrane region" description="Helical" evidence="9">
    <location>
        <begin position="439"/>
        <end position="459"/>
    </location>
</feature>
<feature type="transmembrane region" description="Helical" evidence="9">
    <location>
        <begin position="980"/>
        <end position="1000"/>
    </location>
</feature>